<feature type="region of interest" description="Disordered" evidence="4">
    <location>
        <begin position="918"/>
        <end position="937"/>
    </location>
</feature>
<organism evidence="6 7">
    <name type="scientific">Rhamnusium bicolor</name>
    <dbReference type="NCBI Taxonomy" id="1586634"/>
    <lineage>
        <taxon>Eukaryota</taxon>
        <taxon>Metazoa</taxon>
        <taxon>Ecdysozoa</taxon>
        <taxon>Arthropoda</taxon>
        <taxon>Hexapoda</taxon>
        <taxon>Insecta</taxon>
        <taxon>Pterygota</taxon>
        <taxon>Neoptera</taxon>
        <taxon>Endopterygota</taxon>
        <taxon>Coleoptera</taxon>
        <taxon>Polyphaga</taxon>
        <taxon>Cucujiformia</taxon>
        <taxon>Chrysomeloidea</taxon>
        <taxon>Cerambycidae</taxon>
        <taxon>Lepturinae</taxon>
        <taxon>Rhagiini</taxon>
        <taxon>Rhamnusium</taxon>
    </lineage>
</organism>
<dbReference type="EMBL" id="JANEYF010003809">
    <property type="protein sequence ID" value="KAJ8933842.1"/>
    <property type="molecule type" value="Genomic_DNA"/>
</dbReference>
<dbReference type="InterPro" id="IPR049730">
    <property type="entry name" value="SNF2/RAD54-like_C"/>
</dbReference>
<dbReference type="InterPro" id="IPR022707">
    <property type="entry name" value="Mot1_central_dom"/>
</dbReference>
<dbReference type="Pfam" id="PF00176">
    <property type="entry name" value="SNF2-rel_dom"/>
    <property type="match status" value="2"/>
</dbReference>
<protein>
    <recommendedName>
        <fullName evidence="5">Helicase C-terminal domain-containing protein</fullName>
    </recommendedName>
</protein>
<evidence type="ECO:0000256" key="2">
    <source>
        <dbReference type="ARBA" id="ARBA00022806"/>
    </source>
</evidence>
<dbReference type="InterPro" id="IPR000330">
    <property type="entry name" value="SNF2_N"/>
</dbReference>
<keyword evidence="2" id="KW-0347">Helicase</keyword>
<dbReference type="PANTHER" id="PTHR36498:SF1">
    <property type="entry name" value="TATA-BINDING PROTEIN-ASSOCIATED FACTOR 172"/>
    <property type="match status" value="1"/>
</dbReference>
<dbReference type="GO" id="GO:0003677">
    <property type="term" value="F:DNA binding"/>
    <property type="evidence" value="ECO:0007669"/>
    <property type="project" value="UniProtKB-KW"/>
</dbReference>
<accession>A0AAV8X5N0</accession>
<comment type="caution">
    <text evidence="6">The sequence shown here is derived from an EMBL/GenBank/DDBJ whole genome shotgun (WGS) entry which is preliminary data.</text>
</comment>
<dbReference type="SUPFAM" id="SSF48371">
    <property type="entry name" value="ARM repeat"/>
    <property type="match status" value="1"/>
</dbReference>
<dbReference type="Pfam" id="PF12054">
    <property type="entry name" value="DUF3535"/>
    <property type="match status" value="1"/>
</dbReference>
<dbReference type="InterPro" id="IPR027417">
    <property type="entry name" value="P-loop_NTPase"/>
</dbReference>
<dbReference type="GO" id="GO:0017025">
    <property type="term" value="F:TBP-class protein binding"/>
    <property type="evidence" value="ECO:0007669"/>
    <property type="project" value="InterPro"/>
</dbReference>
<dbReference type="InterPro" id="IPR044972">
    <property type="entry name" value="Mot1"/>
</dbReference>
<dbReference type="Gene3D" id="3.40.50.300">
    <property type="entry name" value="P-loop containing nucleotide triphosphate hydrolases"/>
    <property type="match status" value="1"/>
</dbReference>
<keyword evidence="2" id="KW-0067">ATP-binding</keyword>
<dbReference type="GO" id="GO:0016887">
    <property type="term" value="F:ATP hydrolysis activity"/>
    <property type="evidence" value="ECO:0007669"/>
    <property type="project" value="InterPro"/>
</dbReference>
<keyword evidence="3" id="KW-0238">DNA-binding</keyword>
<keyword evidence="7" id="KW-1185">Reference proteome</keyword>
<dbReference type="InterPro" id="IPR038718">
    <property type="entry name" value="SNF2-like_sf"/>
</dbReference>
<feature type="region of interest" description="Disordered" evidence="4">
    <location>
        <begin position="207"/>
        <end position="242"/>
    </location>
</feature>
<feature type="domain" description="Helicase C-terminal" evidence="5">
    <location>
        <begin position="1353"/>
        <end position="1508"/>
    </location>
</feature>
<gene>
    <name evidence="6" type="ORF">NQ314_013764</name>
</gene>
<dbReference type="InterPro" id="IPR011989">
    <property type="entry name" value="ARM-like"/>
</dbReference>
<dbReference type="GO" id="GO:0005524">
    <property type="term" value="F:ATP binding"/>
    <property type="evidence" value="ECO:0007669"/>
    <property type="project" value="InterPro"/>
</dbReference>
<proteinExistence type="predicted"/>
<dbReference type="Proteomes" id="UP001162156">
    <property type="component" value="Unassembled WGS sequence"/>
</dbReference>
<keyword evidence="1" id="KW-0378">Hydrolase</keyword>
<dbReference type="InterPro" id="IPR001650">
    <property type="entry name" value="Helicase_C-like"/>
</dbReference>
<dbReference type="GO" id="GO:0004386">
    <property type="term" value="F:helicase activity"/>
    <property type="evidence" value="ECO:0007669"/>
    <property type="project" value="UniProtKB-KW"/>
</dbReference>
<evidence type="ECO:0000256" key="3">
    <source>
        <dbReference type="ARBA" id="ARBA00023125"/>
    </source>
</evidence>
<dbReference type="Gene3D" id="1.25.10.10">
    <property type="entry name" value="Leucine-rich Repeat Variant"/>
    <property type="match status" value="3"/>
</dbReference>
<sequence length="1566" mass="175619">MTSSRLDRLFVLLETGSSSVTRSAAAKQLGEVQKLHPHELNTLLSRTATYLRSTNWETRIAAAEAVRAIVSNVPQWNPHGIDVKPEEDGQSQSLSCIGRLRFEQFDMTKVLANSTHLMASEGKEFDLEEDPTLGIDTKERMAKQRQLLNTRLGLDMAAKIGLDTTSLFTNEDLVANEKQDSTLDNSVVIRKNVQEIISCGNEGLSSREMNRAKRKARQAINKQRSREAAEENNGEEPDKKKIKTEIKEEYTIQYDLEAGDAGDWPLESFCDQLSQDLFSCSWEIRHGAATALREVLKMEVYHQVWLEDMSIRLLCVLALDRFGDFVSDAVVAPVRETCAQALCAVLKLMNCSACYGVLKILLQLLDHQEWEARHGGLLGLKYLLAVREDMIDTYLPESFPFILQGLSDIVDDVVTKLWDLLSEQDELAAACNSFMGLLAAILNLPQSQILLPPQPLNEVVPRLWPFLSHSTSSVRKATLQTLGTLTEKPRNGSCILWEAQLLQDAMRHVFQRVLVEPNPDVREVAENVWNNLIRNSGLVELLHAACPFITVWLFLSMQPVRVPFDPNYLIHAKSQRKKSNIDGLQSFDHAVVPPKLYLGVGVLEVSETTPIAVREVNAIQVRCMTSRLLGLLSCYIIKPAPGIDYTSGIEKPIDCYEKVLLVHLNSKSFLQRMMTGLVIAEWAKLDKETKDCPEALKQRLHTCLNECVYFDEIAHSFTRLAQETRDFVATMKHYKVPIGLENDSVLTLQHIQQLTGTETQQILVKFKLKTKVQESLEERRRSIQGSVSQTSNDQLMLSISTLAALSGAVVMFRALPEKLTPVVKPLMESIRRESDENYQKIAADHLAILLDQCRGRNPCPNDKILGNLCTFLRCDPEFTPVIHKNQGENSLSHKDGTWGKPGNYNGIVTLNNQQRNAERAAFKRSNSTGRGPGRPPVMDMLREELFKEEDDTQRTNGIQRRGAMLALTSITNHFGANLPKKAPKLWAFMVGQLTDSVDPYNFDANALYNRDNEAEQLVWALQVLEITSTSLHKSLLPDVMNRSLVRLCVILSHPYRAVRHLSSRCLAAFAKLDSVKVLELIVNIVLPKLGATDCDIDRQGAVEAIACIVEALQFEIIPFVVLLVVPLLGRMSDQNMCVRLMGTHSFATLVQLMPLDGGVPEPPEMKGSVLNEKRDKEREFLQQLLSPTMIPDYVIPVPIAAELRSYQQAGVNWLAFLNKYKLHGILCDDMGLGKTLQSICILAGDQYYRDQKYKETKSADCAPLPSLVICPPTLTDEGHIIKNGKTRTSVAIKALIANHRLILSGTPIQNNVLELWSLFDFLMPGFLGTEKQFTARYSRPILASRDPKCSSKDQEAGVLAMEALHRQVLPFLLRRMKEDVLDDLPPKITQDYYCELSPLQEQLYDDFSKSQAHQTLQESISSGATVGGLGLNLTGADTVIFVEHDWNPMKDLQAMDRAHRIGQRKVVNVYRLIMRATLEEKIMGLQKFKVQTANTVISGENSQLETMGTDQLLDLFSHKPNSGGDGGSGSRSNGGMKAILESLPDLWDTKQYDNEYDLSQFIMKLK</sequence>
<dbReference type="PANTHER" id="PTHR36498">
    <property type="entry name" value="TATA-BINDING PROTEIN-ASSOCIATED FACTOR 172"/>
    <property type="match status" value="1"/>
</dbReference>
<keyword evidence="2" id="KW-0547">Nucleotide-binding</keyword>
<dbReference type="CDD" id="cd18793">
    <property type="entry name" value="SF2_C_SNF"/>
    <property type="match status" value="1"/>
</dbReference>
<dbReference type="SMART" id="SM00490">
    <property type="entry name" value="HELICc"/>
    <property type="match status" value="1"/>
</dbReference>
<reference evidence="6" key="1">
    <citation type="journal article" date="2023" name="Insect Mol. Biol.">
        <title>Genome sequencing provides insights into the evolution of gene families encoding plant cell wall-degrading enzymes in longhorned beetles.</title>
        <authorList>
            <person name="Shin N.R."/>
            <person name="Okamura Y."/>
            <person name="Kirsch R."/>
            <person name="Pauchet Y."/>
        </authorList>
    </citation>
    <scope>NUCLEOTIDE SEQUENCE</scope>
    <source>
        <strain evidence="6">RBIC_L_NR</strain>
    </source>
</reference>
<evidence type="ECO:0000256" key="1">
    <source>
        <dbReference type="ARBA" id="ARBA00022801"/>
    </source>
</evidence>
<name>A0AAV8X5N0_9CUCU</name>
<evidence type="ECO:0000313" key="6">
    <source>
        <dbReference type="EMBL" id="KAJ8933842.1"/>
    </source>
</evidence>
<dbReference type="InterPro" id="IPR016024">
    <property type="entry name" value="ARM-type_fold"/>
</dbReference>
<evidence type="ECO:0000259" key="5">
    <source>
        <dbReference type="PROSITE" id="PS51194"/>
    </source>
</evidence>
<evidence type="ECO:0000256" key="4">
    <source>
        <dbReference type="SAM" id="MobiDB-lite"/>
    </source>
</evidence>
<dbReference type="Gene3D" id="3.40.50.10810">
    <property type="entry name" value="Tandem AAA-ATPase domain"/>
    <property type="match status" value="2"/>
</dbReference>
<dbReference type="PROSITE" id="PS51194">
    <property type="entry name" value="HELICASE_CTER"/>
    <property type="match status" value="1"/>
</dbReference>
<dbReference type="SUPFAM" id="SSF52540">
    <property type="entry name" value="P-loop containing nucleoside triphosphate hydrolases"/>
    <property type="match status" value="1"/>
</dbReference>
<evidence type="ECO:0000313" key="7">
    <source>
        <dbReference type="Proteomes" id="UP001162156"/>
    </source>
</evidence>
<dbReference type="Pfam" id="PF00271">
    <property type="entry name" value="Helicase_C"/>
    <property type="match status" value="1"/>
</dbReference>